<comment type="caution">
    <text evidence="7">The sequence shown here is derived from an EMBL/GenBank/DDBJ whole genome shotgun (WGS) entry which is preliminary data.</text>
</comment>
<dbReference type="Pfam" id="PF00691">
    <property type="entry name" value="OmpA"/>
    <property type="match status" value="1"/>
</dbReference>
<dbReference type="InterPro" id="IPR011659">
    <property type="entry name" value="WD40"/>
</dbReference>
<evidence type="ECO:0000313" key="7">
    <source>
        <dbReference type="EMBL" id="MDU0808156.1"/>
    </source>
</evidence>
<organism evidence="7 8">
    <name type="scientific">Aquirufa regiilacus</name>
    <dbReference type="NCBI Taxonomy" id="3024868"/>
    <lineage>
        <taxon>Bacteria</taxon>
        <taxon>Pseudomonadati</taxon>
        <taxon>Bacteroidota</taxon>
        <taxon>Cytophagia</taxon>
        <taxon>Cytophagales</taxon>
        <taxon>Flectobacillaceae</taxon>
        <taxon>Aquirufa</taxon>
    </lineage>
</organism>
<dbReference type="InterPro" id="IPR050330">
    <property type="entry name" value="Bact_OuterMem_StrucFunc"/>
</dbReference>
<dbReference type="CDD" id="cd15482">
    <property type="entry name" value="Sialidase_non-viral"/>
    <property type="match status" value="1"/>
</dbReference>
<dbReference type="EMBL" id="JAVNWW010000001">
    <property type="protein sequence ID" value="MDU0808156.1"/>
    <property type="molecule type" value="Genomic_DNA"/>
</dbReference>
<protein>
    <submittedName>
        <fullName evidence="7">OmpA family protein</fullName>
    </submittedName>
</protein>
<feature type="signal peptide" evidence="5">
    <location>
        <begin position="1"/>
        <end position="21"/>
    </location>
</feature>
<dbReference type="InterPro" id="IPR006664">
    <property type="entry name" value="OMP_bac"/>
</dbReference>
<dbReference type="PRINTS" id="PR01021">
    <property type="entry name" value="OMPADOMAIN"/>
</dbReference>
<dbReference type="Gene3D" id="2.120.10.30">
    <property type="entry name" value="TolB, C-terminal domain"/>
    <property type="match status" value="1"/>
</dbReference>
<evidence type="ECO:0000256" key="1">
    <source>
        <dbReference type="ARBA" id="ARBA00004442"/>
    </source>
</evidence>
<dbReference type="InterPro" id="IPR036737">
    <property type="entry name" value="OmpA-like_sf"/>
</dbReference>
<evidence type="ECO:0000313" key="8">
    <source>
        <dbReference type="Proteomes" id="UP001249959"/>
    </source>
</evidence>
<evidence type="ECO:0000256" key="5">
    <source>
        <dbReference type="SAM" id="SignalP"/>
    </source>
</evidence>
<comment type="subcellular location">
    <subcellularLocation>
        <location evidence="1">Cell outer membrane</location>
    </subcellularLocation>
</comment>
<dbReference type="SUPFAM" id="SSF82171">
    <property type="entry name" value="DPP6 N-terminal domain-like"/>
    <property type="match status" value="1"/>
</dbReference>
<accession>A0ABU3TQK9</accession>
<sequence length="672" mass="75463">MRQFALVIVLLCSLFNLPAQSVQWASKVLTFSSEYTDPLLGKEYRALHILGRPSKYPKFAASPSAWQSLTPDNPGGEFIIVSFDTAKVIKQVAIFENFGAGSITRVDALDENNRLFLLKEFPNGYALANGQLTRVRLASPTPFKVKSIKITLNSMRVQGYSQIDAIAISDVDTPIEDRIKLEVDPNAYLVKENLGTAINSKFNEICPVVSPDGKKLYFTRWKHPDNLGANKNQDIWVANLNDKQQWDKASLFPSPINNDENNAVCGISPNGKTMLLNNVYGKDGQMEKGVSLSFLLRTGEWSFPKPIRIQNFKNKSEYSEYTLAPNGKVLLMTTETKDSYGGKDIYVSFLKADDTWTEPKNIGSSVNTGESESTPFIAPDGQTMYFSSSGHVGYGNNDIFLTRRLDDSWLNWSVPENVGPVVNTNQWDGYFTVSAKGDFAYFSSVENSMGAEDIYRIKIPDKVKPQTLVQVSGQVINQLSKLPVASKILVRSRASADTMQIDYDPYLGDFSFMWPSKKPFYLEIKSKGFLMKRVNLDFRDQISFSESKQIIGLTPLELNKQFKVPNLNFAQSKSEISKESFASLDEIVSILQDNEGLNVLIEGHTDNQGDWDENLKLSNERVEQVKGYLIKQGIESSRIQAKGWGGTKLLSTSTAEEKRRLNRRVEFSFYVK</sequence>
<dbReference type="Gene3D" id="3.30.1330.60">
    <property type="entry name" value="OmpA-like domain"/>
    <property type="match status" value="1"/>
</dbReference>
<gene>
    <name evidence="7" type="ORF">PQG45_03790</name>
</gene>
<evidence type="ECO:0000256" key="3">
    <source>
        <dbReference type="ARBA" id="ARBA00023237"/>
    </source>
</evidence>
<keyword evidence="5" id="KW-0732">Signal</keyword>
<dbReference type="SUPFAM" id="SSF103088">
    <property type="entry name" value="OmpA-like"/>
    <property type="match status" value="1"/>
</dbReference>
<keyword evidence="8" id="KW-1185">Reference proteome</keyword>
<dbReference type="PANTHER" id="PTHR30329:SF21">
    <property type="entry name" value="LIPOPROTEIN YIAD-RELATED"/>
    <property type="match status" value="1"/>
</dbReference>
<dbReference type="PROSITE" id="PS51123">
    <property type="entry name" value="OMPA_2"/>
    <property type="match status" value="1"/>
</dbReference>
<evidence type="ECO:0000256" key="4">
    <source>
        <dbReference type="PROSITE-ProRule" id="PRU00473"/>
    </source>
</evidence>
<dbReference type="Proteomes" id="UP001249959">
    <property type="component" value="Unassembled WGS sequence"/>
</dbReference>
<dbReference type="PANTHER" id="PTHR30329">
    <property type="entry name" value="STATOR ELEMENT OF FLAGELLAR MOTOR COMPLEX"/>
    <property type="match status" value="1"/>
</dbReference>
<feature type="domain" description="OmpA-like" evidence="6">
    <location>
        <begin position="556"/>
        <end position="672"/>
    </location>
</feature>
<dbReference type="InterPro" id="IPR006665">
    <property type="entry name" value="OmpA-like"/>
</dbReference>
<reference evidence="7 8" key="1">
    <citation type="submission" date="2023-09" db="EMBL/GenBank/DDBJ databases">
        <title>Aquirufa genomes.</title>
        <authorList>
            <person name="Pitt A."/>
        </authorList>
    </citation>
    <scope>NUCLEOTIDE SEQUENCE [LARGE SCALE GENOMIC DNA]</scope>
    <source>
        <strain evidence="7 8">LEOWEIH-7C</strain>
    </source>
</reference>
<evidence type="ECO:0000256" key="2">
    <source>
        <dbReference type="ARBA" id="ARBA00023136"/>
    </source>
</evidence>
<evidence type="ECO:0000259" key="6">
    <source>
        <dbReference type="PROSITE" id="PS51123"/>
    </source>
</evidence>
<keyword evidence="2 4" id="KW-0472">Membrane</keyword>
<dbReference type="CDD" id="cd07185">
    <property type="entry name" value="OmpA_C-like"/>
    <property type="match status" value="1"/>
</dbReference>
<dbReference type="Pfam" id="PF07676">
    <property type="entry name" value="PD40"/>
    <property type="match status" value="3"/>
</dbReference>
<name>A0ABU3TQK9_9BACT</name>
<dbReference type="InterPro" id="IPR011042">
    <property type="entry name" value="6-blade_b-propeller_TolB-like"/>
</dbReference>
<proteinExistence type="predicted"/>
<keyword evidence="3" id="KW-0998">Cell outer membrane</keyword>
<feature type="chain" id="PRO_5045056922" evidence="5">
    <location>
        <begin position="22"/>
        <end position="672"/>
    </location>
</feature>
<dbReference type="RefSeq" id="WP_316070320.1">
    <property type="nucleotide sequence ID" value="NZ_JAVNWW010000001.1"/>
</dbReference>